<dbReference type="PANTHER" id="PTHR43977">
    <property type="entry name" value="STRUCTURAL MAINTENANCE OF CHROMOSOMES PROTEIN 3"/>
    <property type="match status" value="1"/>
</dbReference>
<evidence type="ECO:0000313" key="10">
    <source>
        <dbReference type="EMBL" id="HCS93795.1"/>
    </source>
</evidence>
<dbReference type="GO" id="GO:0005524">
    <property type="term" value="F:ATP binding"/>
    <property type="evidence" value="ECO:0007669"/>
    <property type="project" value="UniProtKB-UniRule"/>
</dbReference>
<keyword evidence="6 7" id="KW-0238">DNA-binding</keyword>
<dbReference type="GO" id="GO:0030261">
    <property type="term" value="P:chromosome condensation"/>
    <property type="evidence" value="ECO:0007669"/>
    <property type="project" value="InterPro"/>
</dbReference>
<dbReference type="InterPro" id="IPR003395">
    <property type="entry name" value="RecF/RecN/SMC_N"/>
</dbReference>
<evidence type="ECO:0000256" key="4">
    <source>
        <dbReference type="ARBA" id="ARBA00022840"/>
    </source>
</evidence>
<comment type="subcellular location">
    <subcellularLocation>
        <location evidence="1 7">Cytoplasm</location>
    </subcellularLocation>
</comment>
<dbReference type="SUPFAM" id="SSF75553">
    <property type="entry name" value="Smc hinge domain"/>
    <property type="match status" value="1"/>
</dbReference>
<dbReference type="CDD" id="cd03278">
    <property type="entry name" value="ABC_SMC_barmotin"/>
    <property type="match status" value="1"/>
</dbReference>
<feature type="region of interest" description="Disordered" evidence="8">
    <location>
        <begin position="781"/>
        <end position="802"/>
    </location>
</feature>
<dbReference type="FunFam" id="3.40.50.300:FF:000901">
    <property type="entry name" value="Chromosome partition protein Smc"/>
    <property type="match status" value="1"/>
</dbReference>
<comment type="caution">
    <text evidence="10">The sequence shown here is derived from an EMBL/GenBank/DDBJ whole genome shotgun (WGS) entry which is preliminary data.</text>
</comment>
<dbReference type="PIRSF" id="PIRSF005719">
    <property type="entry name" value="SMC"/>
    <property type="match status" value="1"/>
</dbReference>
<evidence type="ECO:0000256" key="8">
    <source>
        <dbReference type="SAM" id="MobiDB-lite"/>
    </source>
</evidence>
<evidence type="ECO:0000256" key="6">
    <source>
        <dbReference type="ARBA" id="ARBA00023125"/>
    </source>
</evidence>
<dbReference type="Gene3D" id="3.40.50.300">
    <property type="entry name" value="P-loop containing nucleotide triphosphate hydrolases"/>
    <property type="match status" value="2"/>
</dbReference>
<comment type="function">
    <text evidence="7">Required for chromosome condensation and partitioning.</text>
</comment>
<proteinExistence type="inferred from homology"/>
<dbReference type="STRING" id="1121105.GCA_000421665_01119"/>
<sequence>MQLEKITLNGFKSFANKTVIQLDSGVTAIVGPNGSGKSNLSEAIKWVLGEQSAKSLRGKKMEDLIFSGSDSKKAVNFCEVSLQFNNEDHFLPLDYNEVIITRRYHRNGDSEYLINKKPSRLKDITLLLMDSGFSKGAFSMISQGKVEEIFNNKPEERRSIIEEAAGVLTYKMQKSEAERKLKKTEDHLDRLKDIIYELEQQLEPLRNQKESAETYLDLDKEKSKLEVQVLTAELTAAKTQYDHSQSDLVEQNRLIEKLNHQKQAVKVKRDQVAKDRSYKESDQATVEDKNVANQTKKARIEGEIALVKERLTHLLQTGTQQTEQTEQSLKKQKDLEAQIKVIGEKVDAVAANELKVKTELAALKALLNKISETELPKVEDLRDEYFGLLQQTSKMHQQLAQLEKEKETQTHQLEKSNQAVSIKESELAKTNHKIEVNDEQLAEKTNQLVETTKHHETLGITAKKQSVSYQEAEAKWQHLKNDYHQQLATYNSLERLADDYAGFFAGVKAILKKKKQLPGIVGSVAEVISVPEKFEEAITVLLGGSAQNVIVRDEQSADAAITYLKKEKMGRATFMPLTTMKKRTVSSIDLAACQSFAGFIGVAIDLVSYDELVEPAISNVLGGYIVVDHLKTAHELAQKTHFHLRIVTLNGDLLYPGGSLTGGQKRSKGPNLIGRTRQLSALQKKLKELEKARKKEKEILVAKSAEKERLSQQLVETSNQLRDLEIKQKELAAEKRFLTEESGQLTQALKVARYEAKLAQEDLEQIISDIKTIKPRINEVEQQSAQKKTEIEKSQTADTDRAEEQRKIQQTIFDAEKEFAVQVERRQALVNEQASYKAQLESLISETAMLTTNQESAKDSQKRLEEKEAELLIELEKVDLDQQHINQEKIKIQKILEESDRVISSLSAKETEISETLEKHHYRMTTTEKALTRYESVMDQKLSLLTEEYHISYEKALEVEPLTVAVASGRQRVTELKQAIKKLGPVNLAAIEDFDEINDRYIDLSQQKADLDEAKEELWSTMKTMDQEVIKRFKKTFESVNQHFEETFPQLFGGGQARLELTDPKDLLTTGIEIVAQPPGKKLQSLSLLSGGERALTAIALLFAILQTKPVPFCLLDEVEAALDDANVDRYGRYLKTFTPQTQFMVITHRKGTMEQADILYGVTMQESGISKMASVKLAEIDDRALV</sequence>
<feature type="region of interest" description="Disordered" evidence="8">
    <location>
        <begin position="269"/>
        <end position="290"/>
    </location>
</feature>
<evidence type="ECO:0000313" key="11">
    <source>
        <dbReference type="Proteomes" id="UP000262195"/>
    </source>
</evidence>
<dbReference type="Proteomes" id="UP000262195">
    <property type="component" value="Unassembled WGS sequence"/>
</dbReference>
<dbReference type="GO" id="GO:0007062">
    <property type="term" value="P:sister chromatid cohesion"/>
    <property type="evidence" value="ECO:0007669"/>
    <property type="project" value="InterPro"/>
</dbReference>
<comment type="subunit">
    <text evidence="7">Homodimer.</text>
</comment>
<gene>
    <name evidence="7 10" type="primary">smc</name>
    <name evidence="10" type="ORF">DIW15_03680</name>
</gene>
<dbReference type="AlphaFoldDB" id="A0A3D4S4M8"/>
<feature type="compositionally biased region" description="Basic and acidic residues" evidence="8">
    <location>
        <begin position="787"/>
        <end position="802"/>
    </location>
</feature>
<evidence type="ECO:0000256" key="2">
    <source>
        <dbReference type="ARBA" id="ARBA00022490"/>
    </source>
</evidence>
<dbReference type="Gene3D" id="1.20.1060.20">
    <property type="match status" value="1"/>
</dbReference>
<feature type="coiled-coil region" evidence="7">
    <location>
        <begin position="672"/>
        <end position="741"/>
    </location>
</feature>
<comment type="domain">
    <text evidence="7">Contains large globular domains required for ATP hydrolysis at each terminus and a third globular domain forming a flexible hinge near the middle of the molecule. These domains are separated by coiled-coil structures.</text>
</comment>
<reference evidence="10 11" key="1">
    <citation type="journal article" date="2018" name="Nat. Biotechnol.">
        <title>A standardized bacterial taxonomy based on genome phylogeny substantially revises the tree of life.</title>
        <authorList>
            <person name="Parks D.H."/>
            <person name="Chuvochina M."/>
            <person name="Waite D.W."/>
            <person name="Rinke C."/>
            <person name="Skarshewski A."/>
            <person name="Chaumeil P.A."/>
            <person name="Hugenholtz P."/>
        </authorList>
    </citation>
    <scope>NUCLEOTIDE SEQUENCE [LARGE SCALE GENOMIC DNA]</scope>
    <source>
        <strain evidence="10">UBA11306</strain>
    </source>
</reference>
<dbReference type="FunFam" id="3.40.50.300:FF:000984">
    <property type="entry name" value="Chromosome partition protein Smc"/>
    <property type="match status" value="1"/>
</dbReference>
<dbReference type="SUPFAM" id="SSF52540">
    <property type="entry name" value="P-loop containing nucleoside triphosphate hydrolases"/>
    <property type="match status" value="1"/>
</dbReference>
<keyword evidence="4 7" id="KW-0067">ATP-binding</keyword>
<dbReference type="GO" id="GO:0005694">
    <property type="term" value="C:chromosome"/>
    <property type="evidence" value="ECO:0007669"/>
    <property type="project" value="InterPro"/>
</dbReference>
<dbReference type="GO" id="GO:0016887">
    <property type="term" value="F:ATP hydrolysis activity"/>
    <property type="evidence" value="ECO:0007669"/>
    <property type="project" value="InterPro"/>
</dbReference>
<organism evidence="10 11">
    <name type="scientific">Bavariicoccus seileri</name>
    <dbReference type="NCBI Taxonomy" id="549685"/>
    <lineage>
        <taxon>Bacteria</taxon>
        <taxon>Bacillati</taxon>
        <taxon>Bacillota</taxon>
        <taxon>Bacilli</taxon>
        <taxon>Lactobacillales</taxon>
        <taxon>Enterococcaceae</taxon>
        <taxon>Bavariicoccus</taxon>
    </lineage>
</organism>
<dbReference type="InterPro" id="IPR036277">
    <property type="entry name" value="SMC_hinge_sf"/>
</dbReference>
<keyword evidence="2 7" id="KW-0963">Cytoplasm</keyword>
<feature type="coiled-coil region" evidence="7">
    <location>
        <begin position="826"/>
        <end position="881"/>
    </location>
</feature>
<dbReference type="HAMAP" id="MF_01894">
    <property type="entry name" value="Smc_prok"/>
    <property type="match status" value="1"/>
</dbReference>
<dbReference type="Pfam" id="PF02463">
    <property type="entry name" value="SMC_N"/>
    <property type="match status" value="2"/>
</dbReference>
<feature type="domain" description="SMC hinge" evidence="9">
    <location>
        <begin position="518"/>
        <end position="637"/>
    </location>
</feature>
<evidence type="ECO:0000256" key="7">
    <source>
        <dbReference type="HAMAP-Rule" id="MF_01894"/>
    </source>
</evidence>
<dbReference type="GO" id="GO:0005737">
    <property type="term" value="C:cytoplasm"/>
    <property type="evidence" value="ECO:0007669"/>
    <property type="project" value="UniProtKB-SubCell"/>
</dbReference>
<dbReference type="GO" id="GO:0007059">
    <property type="term" value="P:chromosome segregation"/>
    <property type="evidence" value="ECO:0007669"/>
    <property type="project" value="UniProtKB-UniRule"/>
</dbReference>
<evidence type="ECO:0000256" key="5">
    <source>
        <dbReference type="ARBA" id="ARBA00023054"/>
    </source>
</evidence>
<dbReference type="GO" id="GO:0003677">
    <property type="term" value="F:DNA binding"/>
    <property type="evidence" value="ECO:0007669"/>
    <property type="project" value="UniProtKB-UniRule"/>
</dbReference>
<name>A0A3D4S4M8_9ENTE</name>
<feature type="binding site" evidence="7">
    <location>
        <begin position="32"/>
        <end position="39"/>
    </location>
    <ligand>
        <name>ATP</name>
        <dbReference type="ChEBI" id="CHEBI:30616"/>
    </ligand>
</feature>
<dbReference type="InterPro" id="IPR027417">
    <property type="entry name" value="P-loop_NTPase"/>
</dbReference>
<dbReference type="NCBIfam" id="TIGR02168">
    <property type="entry name" value="SMC_prok_B"/>
    <property type="match status" value="1"/>
</dbReference>
<dbReference type="InterPro" id="IPR011890">
    <property type="entry name" value="SMC_prok"/>
</dbReference>
<accession>A0A3D4S4M8</accession>
<keyword evidence="5 7" id="KW-0175">Coiled coil</keyword>
<keyword evidence="3 7" id="KW-0547">Nucleotide-binding</keyword>
<dbReference type="InterPro" id="IPR024704">
    <property type="entry name" value="SMC"/>
</dbReference>
<dbReference type="SMART" id="SM00968">
    <property type="entry name" value="SMC_hinge"/>
    <property type="match status" value="1"/>
</dbReference>
<dbReference type="EMBL" id="DQHO01000023">
    <property type="protein sequence ID" value="HCS93795.1"/>
    <property type="molecule type" value="Genomic_DNA"/>
</dbReference>
<dbReference type="GO" id="GO:0006260">
    <property type="term" value="P:DNA replication"/>
    <property type="evidence" value="ECO:0007669"/>
    <property type="project" value="UniProtKB-UniRule"/>
</dbReference>
<dbReference type="InterPro" id="IPR010935">
    <property type="entry name" value="SMC_hinge"/>
</dbReference>
<evidence type="ECO:0000256" key="1">
    <source>
        <dbReference type="ARBA" id="ARBA00004496"/>
    </source>
</evidence>
<dbReference type="Gene3D" id="3.30.70.1620">
    <property type="match status" value="1"/>
</dbReference>
<protein>
    <recommendedName>
        <fullName evidence="7">Chromosome partition protein Smc</fullName>
    </recommendedName>
</protein>
<evidence type="ECO:0000259" key="9">
    <source>
        <dbReference type="SMART" id="SM00968"/>
    </source>
</evidence>
<comment type="similarity">
    <text evidence="7">Belongs to the SMC family.</text>
</comment>
<evidence type="ECO:0000256" key="3">
    <source>
        <dbReference type="ARBA" id="ARBA00022741"/>
    </source>
</evidence>
<dbReference type="Pfam" id="PF06470">
    <property type="entry name" value="SMC_hinge"/>
    <property type="match status" value="1"/>
</dbReference>